<accession>A0AA37XBT9</accession>
<evidence type="ECO:0000256" key="1">
    <source>
        <dbReference type="SAM" id="MobiDB-lite"/>
    </source>
</evidence>
<evidence type="ECO:0000313" key="3">
    <source>
        <dbReference type="Proteomes" id="UP001157160"/>
    </source>
</evidence>
<reference evidence="2 3" key="1">
    <citation type="journal article" date="2014" name="Int. J. Syst. Evol. Microbiol.">
        <title>Complete genome sequence of Corynebacterium casei LMG S-19264T (=DSM 44701T), isolated from a smear-ripened cheese.</title>
        <authorList>
            <consortium name="US DOE Joint Genome Institute (JGI-PGF)"/>
            <person name="Walter F."/>
            <person name="Albersmeier A."/>
            <person name="Kalinowski J."/>
            <person name="Ruckert C."/>
        </authorList>
    </citation>
    <scope>NUCLEOTIDE SEQUENCE [LARGE SCALE GENOMIC DNA]</scope>
    <source>
        <strain evidence="2 3">NBRC 112289</strain>
    </source>
</reference>
<dbReference type="EMBL" id="BSUL01000001">
    <property type="protein sequence ID" value="GMA29041.1"/>
    <property type="molecule type" value="Genomic_DNA"/>
</dbReference>
<dbReference type="AlphaFoldDB" id="A0AA37XBT9"/>
<dbReference type="Pfam" id="PF05258">
    <property type="entry name" value="DciA"/>
    <property type="match status" value="1"/>
</dbReference>
<proteinExistence type="predicted"/>
<dbReference type="InterPro" id="IPR007922">
    <property type="entry name" value="DciA-like"/>
</dbReference>
<gene>
    <name evidence="2" type="ORF">GCM10025874_22940</name>
</gene>
<feature type="region of interest" description="Disordered" evidence="1">
    <location>
        <begin position="155"/>
        <end position="174"/>
    </location>
</feature>
<feature type="region of interest" description="Disordered" evidence="1">
    <location>
        <begin position="34"/>
        <end position="57"/>
    </location>
</feature>
<dbReference type="PANTHER" id="PTHR36456">
    <property type="entry name" value="UPF0232 PROTEIN SCO3875"/>
    <property type="match status" value="1"/>
</dbReference>
<evidence type="ECO:0000313" key="2">
    <source>
        <dbReference type="EMBL" id="GMA29041.1"/>
    </source>
</evidence>
<dbReference type="RefSeq" id="WP_284232750.1">
    <property type="nucleotide sequence ID" value="NZ_BSUL01000001.1"/>
</dbReference>
<dbReference type="Proteomes" id="UP001157160">
    <property type="component" value="Unassembled WGS sequence"/>
</dbReference>
<evidence type="ECO:0008006" key="4">
    <source>
        <dbReference type="Google" id="ProtNLM"/>
    </source>
</evidence>
<name>A0AA37XBT9_9MICO</name>
<comment type="caution">
    <text evidence="2">The sequence shown here is derived from an EMBL/GenBank/DDBJ whole genome shotgun (WGS) entry which is preliminary data.</text>
</comment>
<sequence>MNGAPRSIDPLDEPDGEARRVYLRLRKVLGDPSTLGRDARRRREAATGAESVPFGAGRDPRGLGDVIGGLTAQLGWETQLAKGDLLLSWSDLAGEDTAKHSEPVSMEDGLLVVQCDSTAWATQLKTMRVRILAAIADRYPDAGIRNVRFLGPDVPSWKRGPKSVPGRGPRDTYG</sequence>
<protein>
    <recommendedName>
        <fullName evidence="4">DUF721 domain-containing protein</fullName>
    </recommendedName>
</protein>
<dbReference type="PANTHER" id="PTHR36456:SF1">
    <property type="entry name" value="UPF0232 PROTEIN SCO3875"/>
    <property type="match status" value="1"/>
</dbReference>
<keyword evidence="3" id="KW-1185">Reference proteome</keyword>
<organism evidence="2 3">
    <name type="scientific">Arenivirga flava</name>
    <dbReference type="NCBI Taxonomy" id="1930060"/>
    <lineage>
        <taxon>Bacteria</taxon>
        <taxon>Bacillati</taxon>
        <taxon>Actinomycetota</taxon>
        <taxon>Actinomycetes</taxon>
        <taxon>Micrococcales</taxon>
        <taxon>Microbacteriaceae</taxon>
        <taxon>Arenivirga</taxon>
    </lineage>
</organism>